<sequence length="121" mass="13020">MGASLALSCGYCDKKSYRNRCVEGAHLHPANDTPSSPTGLRARSGRPVHRGNQRPRSLPGNEGASRERGCPPGTTSPRGLGPNGMPEALMRLQRKPQTLREANGRSACRRTFLLGCRTPAI</sequence>
<organism evidence="2 3">
    <name type="scientific">Ralstonia solanacearum</name>
    <name type="common">Pseudomonas solanacearum</name>
    <dbReference type="NCBI Taxonomy" id="305"/>
    <lineage>
        <taxon>Bacteria</taxon>
        <taxon>Pseudomonadati</taxon>
        <taxon>Pseudomonadota</taxon>
        <taxon>Betaproteobacteria</taxon>
        <taxon>Burkholderiales</taxon>
        <taxon>Burkholderiaceae</taxon>
        <taxon>Ralstonia</taxon>
        <taxon>Ralstonia solanacearum species complex</taxon>
    </lineage>
</organism>
<reference evidence="2 3" key="1">
    <citation type="submission" date="2019-04" db="EMBL/GenBank/DDBJ databases">
        <title>Complete Genome of UW386 and Higher Quality Genome of UW700.</title>
        <authorList>
            <person name="Jacobs J."/>
            <person name="Perez A."/>
            <person name="Steidl O."/>
            <person name="Allen C."/>
        </authorList>
    </citation>
    <scope>NUCLEOTIDE SEQUENCE [LARGE SCALE GENOMIC DNA]</scope>
    <source>
        <strain evidence="2 3">UW386</strain>
        <plasmid evidence="3">puw386</plasmid>
    </source>
</reference>
<evidence type="ECO:0000313" key="3">
    <source>
        <dbReference type="Proteomes" id="UP000310553"/>
    </source>
</evidence>
<evidence type="ECO:0000256" key="1">
    <source>
        <dbReference type="SAM" id="MobiDB-lite"/>
    </source>
</evidence>
<evidence type="ECO:0000313" key="2">
    <source>
        <dbReference type="EMBL" id="QCX50932.1"/>
    </source>
</evidence>
<geneLocation type="plasmid" evidence="3">
    <name>puw386</name>
</geneLocation>
<keyword evidence="2" id="KW-0614">Plasmid</keyword>
<gene>
    <name evidence="2" type="ORF">E7Z57_17490</name>
</gene>
<dbReference type="Proteomes" id="UP000310553">
    <property type="component" value="Plasmid pUW386"/>
</dbReference>
<accession>A0AA92EF83</accession>
<dbReference type="AlphaFoldDB" id="A0AA92EF83"/>
<feature type="compositionally biased region" description="Basic residues" evidence="1">
    <location>
        <begin position="43"/>
        <end position="53"/>
    </location>
</feature>
<feature type="region of interest" description="Disordered" evidence="1">
    <location>
        <begin position="26"/>
        <end position="89"/>
    </location>
</feature>
<proteinExistence type="predicted"/>
<protein>
    <submittedName>
        <fullName evidence="2">Uncharacterized protein</fullName>
    </submittedName>
</protein>
<name>A0AA92EF83_RALSL</name>
<dbReference type="EMBL" id="CP039340">
    <property type="protein sequence ID" value="QCX50932.1"/>
    <property type="molecule type" value="Genomic_DNA"/>
</dbReference>